<sequence>MEYDWSLGQTPDFDDVDFSFVGSLDPSILQENLPALTNDPHPYAAEGVQGSSLQERTQSLPRESRTEQVKRNVLRPQSGDSADDPVESWEAKRRRLGRERTHPEEAKNWVDQTAAAKSLKMSVADFFNLPEKTRHDAIRINAAGLRKERRPSKPAEGRHEQLSKPLDPRNPVPDARKKRQHVTAGRLPAADPGSPQNIGVSGHGGNSHNERANRPPIHQAGQTLGSGHAQLDPGLIDWTNLGPNNDLGPDFWKVLLPSPTPGRGGTPVSTQHTSKFIPHRAKATSATGLSPTLGQENTGARRDVRDDRPTNKEIERVSQWQNQLGGHPRVIGGEHGSNVQNAAPREGTERRRRKRGQVNKDLYTTLDPSKRLKGPLLVVKGSAKHGRQTHRCQAHSQTHREEPVNREKPSSGAKEKESYKTCQGKEIS</sequence>
<gene>
    <name evidence="2" type="ORF">CC86DRAFT_377456</name>
</gene>
<dbReference type="AlphaFoldDB" id="A0A6A7AG54"/>
<feature type="compositionally biased region" description="Basic and acidic residues" evidence="1">
    <location>
        <begin position="98"/>
        <end position="108"/>
    </location>
</feature>
<feature type="compositionally biased region" description="Polar residues" evidence="1">
    <location>
        <begin position="284"/>
        <end position="298"/>
    </location>
</feature>
<name>A0A6A7AG54_9PLEO</name>
<organism evidence="2 3">
    <name type="scientific">Ophiobolus disseminans</name>
    <dbReference type="NCBI Taxonomy" id="1469910"/>
    <lineage>
        <taxon>Eukaryota</taxon>
        <taxon>Fungi</taxon>
        <taxon>Dikarya</taxon>
        <taxon>Ascomycota</taxon>
        <taxon>Pezizomycotina</taxon>
        <taxon>Dothideomycetes</taxon>
        <taxon>Pleosporomycetidae</taxon>
        <taxon>Pleosporales</taxon>
        <taxon>Pleosporineae</taxon>
        <taxon>Phaeosphaeriaceae</taxon>
        <taxon>Ophiobolus</taxon>
    </lineage>
</organism>
<protein>
    <submittedName>
        <fullName evidence="2">Uncharacterized protein</fullName>
    </submittedName>
</protein>
<feature type="compositionally biased region" description="Polar residues" evidence="1">
    <location>
        <begin position="49"/>
        <end position="61"/>
    </location>
</feature>
<feature type="region of interest" description="Disordered" evidence="1">
    <location>
        <begin position="32"/>
        <end position="111"/>
    </location>
</feature>
<keyword evidence="3" id="KW-1185">Reference proteome</keyword>
<feature type="compositionally biased region" description="Basic and acidic residues" evidence="1">
    <location>
        <begin position="398"/>
        <end position="419"/>
    </location>
</feature>
<feature type="region of interest" description="Disordered" evidence="1">
    <location>
        <begin position="141"/>
        <end position="231"/>
    </location>
</feature>
<reference evidence="2" key="1">
    <citation type="journal article" date="2020" name="Stud. Mycol.">
        <title>101 Dothideomycetes genomes: a test case for predicting lifestyles and emergence of pathogens.</title>
        <authorList>
            <person name="Haridas S."/>
            <person name="Albert R."/>
            <person name="Binder M."/>
            <person name="Bloem J."/>
            <person name="Labutti K."/>
            <person name="Salamov A."/>
            <person name="Andreopoulos B."/>
            <person name="Baker S."/>
            <person name="Barry K."/>
            <person name="Bills G."/>
            <person name="Bluhm B."/>
            <person name="Cannon C."/>
            <person name="Castanera R."/>
            <person name="Culley D."/>
            <person name="Daum C."/>
            <person name="Ezra D."/>
            <person name="Gonzalez J."/>
            <person name="Henrissat B."/>
            <person name="Kuo A."/>
            <person name="Liang C."/>
            <person name="Lipzen A."/>
            <person name="Lutzoni F."/>
            <person name="Magnuson J."/>
            <person name="Mondo S."/>
            <person name="Nolan M."/>
            <person name="Ohm R."/>
            <person name="Pangilinan J."/>
            <person name="Park H.-J."/>
            <person name="Ramirez L."/>
            <person name="Alfaro M."/>
            <person name="Sun H."/>
            <person name="Tritt A."/>
            <person name="Yoshinaga Y."/>
            <person name="Zwiers L.-H."/>
            <person name="Turgeon B."/>
            <person name="Goodwin S."/>
            <person name="Spatafora J."/>
            <person name="Crous P."/>
            <person name="Grigoriev I."/>
        </authorList>
    </citation>
    <scope>NUCLEOTIDE SEQUENCE</scope>
    <source>
        <strain evidence="2">CBS 113818</strain>
    </source>
</reference>
<feature type="region of interest" description="Disordered" evidence="1">
    <location>
        <begin position="262"/>
        <end position="359"/>
    </location>
</feature>
<feature type="compositionally biased region" description="Basic and acidic residues" evidence="1">
    <location>
        <begin position="151"/>
        <end position="162"/>
    </location>
</feature>
<evidence type="ECO:0000256" key="1">
    <source>
        <dbReference type="SAM" id="MobiDB-lite"/>
    </source>
</evidence>
<dbReference type="EMBL" id="MU006217">
    <property type="protein sequence ID" value="KAF2832262.1"/>
    <property type="molecule type" value="Genomic_DNA"/>
</dbReference>
<feature type="compositionally biased region" description="Basic and acidic residues" evidence="1">
    <location>
        <begin position="299"/>
        <end position="316"/>
    </location>
</feature>
<evidence type="ECO:0000313" key="2">
    <source>
        <dbReference type="EMBL" id="KAF2832262.1"/>
    </source>
</evidence>
<accession>A0A6A7AG54</accession>
<feature type="region of interest" description="Disordered" evidence="1">
    <location>
        <begin position="380"/>
        <end position="428"/>
    </location>
</feature>
<evidence type="ECO:0000313" key="3">
    <source>
        <dbReference type="Proteomes" id="UP000799424"/>
    </source>
</evidence>
<dbReference type="Proteomes" id="UP000799424">
    <property type="component" value="Unassembled WGS sequence"/>
</dbReference>
<proteinExistence type="predicted"/>
<feature type="compositionally biased region" description="Basic residues" evidence="1">
    <location>
        <begin position="382"/>
        <end position="393"/>
    </location>
</feature>